<gene>
    <name evidence="5" type="ORF">B1B05_14790</name>
    <name evidence="6" type="ORF">SAMN05443094_107179</name>
</gene>
<reference evidence="8" key="2">
    <citation type="submission" date="2017-03" db="EMBL/GenBank/DDBJ databases">
        <title>Bacillus sp. V-88(T) DSM27956, whole genome shotgun sequencing project.</title>
        <authorList>
            <person name="Dastager S.G."/>
            <person name="Neurgaonkar P.S."/>
            <person name="Dharne M.S."/>
        </authorList>
    </citation>
    <scope>NUCLEOTIDE SEQUENCE [LARGE SCALE GENOMIC DNA]</scope>
    <source>
        <strain evidence="8">DSM 25145</strain>
    </source>
</reference>
<dbReference type="SMART" id="SM00342">
    <property type="entry name" value="HTH_ARAC"/>
    <property type="match status" value="1"/>
</dbReference>
<keyword evidence="2 6" id="KW-0238">DNA-binding</keyword>
<organism evidence="6 7">
    <name type="scientific">Domibacillus enclensis</name>
    <dbReference type="NCBI Taxonomy" id="1017273"/>
    <lineage>
        <taxon>Bacteria</taxon>
        <taxon>Bacillati</taxon>
        <taxon>Bacillota</taxon>
        <taxon>Bacilli</taxon>
        <taxon>Bacillales</taxon>
        <taxon>Bacillaceae</taxon>
        <taxon>Domibacillus</taxon>
    </lineage>
</organism>
<feature type="domain" description="HTH araC/xylS-type" evidence="4">
    <location>
        <begin position="8"/>
        <end position="106"/>
    </location>
</feature>
<dbReference type="InterPro" id="IPR009057">
    <property type="entry name" value="Homeodomain-like_sf"/>
</dbReference>
<evidence type="ECO:0000313" key="6">
    <source>
        <dbReference type="EMBL" id="SIR37492.1"/>
    </source>
</evidence>
<reference evidence="5" key="3">
    <citation type="submission" date="2017-03" db="EMBL/GenBank/DDBJ databases">
        <authorList>
            <person name="Dastager S.G."/>
            <person name="Neurgaonkar P.S."/>
            <person name="Dharne M.S."/>
        </authorList>
    </citation>
    <scope>NUCLEOTIDE SEQUENCE</scope>
    <source>
        <strain evidence="5">DSM 25145</strain>
    </source>
</reference>
<dbReference type="EMBL" id="MWSK01000007">
    <property type="protein sequence ID" value="OXS75794.1"/>
    <property type="molecule type" value="Genomic_DNA"/>
</dbReference>
<dbReference type="PANTHER" id="PTHR47504">
    <property type="entry name" value="RIGHT ORIGIN-BINDING PROTEIN"/>
    <property type="match status" value="1"/>
</dbReference>
<dbReference type="Gene3D" id="2.60.120.260">
    <property type="entry name" value="Galactose-binding domain-like"/>
    <property type="match status" value="1"/>
</dbReference>
<keyword evidence="8" id="KW-1185">Reference proteome</keyword>
<dbReference type="InterPro" id="IPR018062">
    <property type="entry name" value="HTH_AraC-typ_CS"/>
</dbReference>
<dbReference type="Proteomes" id="UP000215545">
    <property type="component" value="Unassembled WGS sequence"/>
</dbReference>
<dbReference type="InterPro" id="IPR018060">
    <property type="entry name" value="HTH_AraC"/>
</dbReference>
<dbReference type="OrthoDB" id="8365150at2"/>
<dbReference type="AlphaFoldDB" id="A0A1N7AEK0"/>
<evidence type="ECO:0000256" key="3">
    <source>
        <dbReference type="ARBA" id="ARBA00023163"/>
    </source>
</evidence>
<evidence type="ECO:0000313" key="7">
    <source>
        <dbReference type="Proteomes" id="UP000186385"/>
    </source>
</evidence>
<dbReference type="PROSITE" id="PS00041">
    <property type="entry name" value="HTH_ARAC_FAMILY_1"/>
    <property type="match status" value="1"/>
</dbReference>
<evidence type="ECO:0000313" key="5">
    <source>
        <dbReference type="EMBL" id="OXS75794.1"/>
    </source>
</evidence>
<dbReference type="RefSeq" id="WP_045852230.1">
    <property type="nucleotide sequence ID" value="NZ_FTLX01000007.1"/>
</dbReference>
<evidence type="ECO:0000259" key="4">
    <source>
        <dbReference type="PROSITE" id="PS01124"/>
    </source>
</evidence>
<evidence type="ECO:0000256" key="1">
    <source>
        <dbReference type="ARBA" id="ARBA00023015"/>
    </source>
</evidence>
<dbReference type="GO" id="GO:0043565">
    <property type="term" value="F:sequence-specific DNA binding"/>
    <property type="evidence" value="ECO:0007669"/>
    <property type="project" value="InterPro"/>
</dbReference>
<dbReference type="Proteomes" id="UP000186385">
    <property type="component" value="Unassembled WGS sequence"/>
</dbReference>
<dbReference type="Gene3D" id="1.10.10.60">
    <property type="entry name" value="Homeodomain-like"/>
    <property type="match status" value="2"/>
</dbReference>
<reference evidence="6 7" key="1">
    <citation type="submission" date="2017-01" db="EMBL/GenBank/DDBJ databases">
        <authorList>
            <person name="Mah S.A."/>
            <person name="Swanson W.J."/>
            <person name="Moy G.W."/>
            <person name="Vacquier V.D."/>
        </authorList>
    </citation>
    <scope>NUCLEOTIDE SEQUENCE [LARGE SCALE GENOMIC DNA]</scope>
    <source>
        <strain evidence="6 7">NIO-1016</strain>
    </source>
</reference>
<evidence type="ECO:0000256" key="2">
    <source>
        <dbReference type="ARBA" id="ARBA00023125"/>
    </source>
</evidence>
<keyword evidence="3" id="KW-0804">Transcription</keyword>
<keyword evidence="1" id="KW-0805">Transcription regulation</keyword>
<protein>
    <submittedName>
        <fullName evidence="5">AraC family transcriptional regulator</fullName>
    </submittedName>
    <submittedName>
        <fullName evidence="6">AraC-type DNA-binding protein</fullName>
    </submittedName>
</protein>
<name>A0A1N7AEK0_9BACI</name>
<dbReference type="Pfam" id="PF12833">
    <property type="entry name" value="HTH_18"/>
    <property type="match status" value="1"/>
</dbReference>
<proteinExistence type="predicted"/>
<evidence type="ECO:0000313" key="8">
    <source>
        <dbReference type="Proteomes" id="UP000215545"/>
    </source>
</evidence>
<dbReference type="GO" id="GO:0003700">
    <property type="term" value="F:DNA-binding transcription factor activity"/>
    <property type="evidence" value="ECO:0007669"/>
    <property type="project" value="InterPro"/>
</dbReference>
<dbReference type="PROSITE" id="PS01124">
    <property type="entry name" value="HTH_ARAC_FAMILY_2"/>
    <property type="match status" value="1"/>
</dbReference>
<sequence>MHYSEATQRAITFIEERLTEECRLAELPCAAGYSKYHLLRIFKQETGKSIGEYIRTRRLATAAAWLLHTDESILTIAFLFQFQSQEAFTRAFKEQYSLPPGKYRKWMKDIRMEEKEKMKTTEQVAGWSLSGSNPELYELTLDTTVFHTGTGSGLLHGRKEANEQQFGTMMQGFQAKEFKGKRLKLFCYLKTEDAFKCGAWMRVDNSAGDSLQFDNMDSRSISGTTDWNYYMIVLDVPEESESIHFGVLLIGSGSVWADGFCFDIVDEKTAVTNMLQENLLPEQPVNLDFSE</sequence>
<dbReference type="InterPro" id="IPR050959">
    <property type="entry name" value="MarA-like"/>
</dbReference>
<dbReference type="EMBL" id="FTLX01000007">
    <property type="protein sequence ID" value="SIR37492.1"/>
    <property type="molecule type" value="Genomic_DNA"/>
</dbReference>
<accession>A0A1N7AEK0</accession>
<dbReference type="PANTHER" id="PTHR47504:SF6">
    <property type="entry name" value="ARAC-FAMILY TRANSCRIPTIONAL REGULATOR"/>
    <property type="match status" value="1"/>
</dbReference>
<dbReference type="STRING" id="1017273.SAMN05443094_107179"/>
<dbReference type="SUPFAM" id="SSF46689">
    <property type="entry name" value="Homeodomain-like"/>
    <property type="match status" value="2"/>
</dbReference>